<dbReference type="AlphaFoldDB" id="A0AAV5C6P7"/>
<protein>
    <submittedName>
        <fullName evidence="1">Uncharacterized protein</fullName>
    </submittedName>
</protein>
<dbReference type="Proteomes" id="UP001054889">
    <property type="component" value="Unassembled WGS sequence"/>
</dbReference>
<dbReference type="EMBL" id="BQKI01000004">
    <property type="protein sequence ID" value="GJM93846.1"/>
    <property type="molecule type" value="Genomic_DNA"/>
</dbReference>
<sequence>MLRKMGSLLSSLSNVSSTQHQLRHSLRLRLMMGLLLRHSLLCFSQPCPNLACHDPELKCTTVFQHSQCPESAALALRVRFSSAHLIRTSGNEMNLLFPLHNRISGFSKERPLEFCGGYLCSLDEELGICTCHLEKRRDCSVFQLV</sequence>
<organism evidence="1 2">
    <name type="scientific">Eleusine coracana subsp. coracana</name>
    <dbReference type="NCBI Taxonomy" id="191504"/>
    <lineage>
        <taxon>Eukaryota</taxon>
        <taxon>Viridiplantae</taxon>
        <taxon>Streptophyta</taxon>
        <taxon>Embryophyta</taxon>
        <taxon>Tracheophyta</taxon>
        <taxon>Spermatophyta</taxon>
        <taxon>Magnoliopsida</taxon>
        <taxon>Liliopsida</taxon>
        <taxon>Poales</taxon>
        <taxon>Poaceae</taxon>
        <taxon>PACMAD clade</taxon>
        <taxon>Chloridoideae</taxon>
        <taxon>Cynodonteae</taxon>
        <taxon>Eleusininae</taxon>
        <taxon>Eleusine</taxon>
    </lineage>
</organism>
<evidence type="ECO:0000313" key="1">
    <source>
        <dbReference type="EMBL" id="GJM93846.1"/>
    </source>
</evidence>
<accession>A0AAV5C6P7</accession>
<keyword evidence="2" id="KW-1185">Reference proteome</keyword>
<gene>
    <name evidence="1" type="primary">ga10438</name>
    <name evidence="1" type="ORF">PR202_ga10438</name>
</gene>
<reference evidence="1" key="2">
    <citation type="submission" date="2021-12" db="EMBL/GenBank/DDBJ databases">
        <title>Resequencing data analysis of finger millet.</title>
        <authorList>
            <person name="Hatakeyama M."/>
            <person name="Aluri S."/>
            <person name="Balachadran M.T."/>
            <person name="Sivarajan S.R."/>
            <person name="Poveda L."/>
            <person name="Shimizu-Inatsugi R."/>
            <person name="Schlapbach R."/>
            <person name="Sreeman S.M."/>
            <person name="Shimizu K.K."/>
        </authorList>
    </citation>
    <scope>NUCLEOTIDE SEQUENCE</scope>
</reference>
<proteinExistence type="predicted"/>
<comment type="caution">
    <text evidence="1">The sequence shown here is derived from an EMBL/GenBank/DDBJ whole genome shotgun (WGS) entry which is preliminary data.</text>
</comment>
<name>A0AAV5C6P7_ELECO</name>
<reference evidence="1" key="1">
    <citation type="journal article" date="2018" name="DNA Res.">
        <title>Multiple hybrid de novo genome assembly of finger millet, an orphan allotetraploid crop.</title>
        <authorList>
            <person name="Hatakeyama M."/>
            <person name="Aluri S."/>
            <person name="Balachadran M.T."/>
            <person name="Sivarajan S.R."/>
            <person name="Patrignani A."/>
            <person name="Gruter S."/>
            <person name="Poveda L."/>
            <person name="Shimizu-Inatsugi R."/>
            <person name="Baeten J."/>
            <person name="Francoijs K.J."/>
            <person name="Nataraja K.N."/>
            <person name="Reddy Y.A.N."/>
            <person name="Phadnis S."/>
            <person name="Ravikumar R.L."/>
            <person name="Schlapbach R."/>
            <person name="Sreeman S.M."/>
            <person name="Shimizu K.K."/>
        </authorList>
    </citation>
    <scope>NUCLEOTIDE SEQUENCE</scope>
</reference>
<evidence type="ECO:0000313" key="2">
    <source>
        <dbReference type="Proteomes" id="UP001054889"/>
    </source>
</evidence>